<organism evidence="1 2">
    <name type="scientific">Zarea fungicola</name>
    <dbReference type="NCBI Taxonomy" id="93591"/>
    <lineage>
        <taxon>Eukaryota</taxon>
        <taxon>Fungi</taxon>
        <taxon>Dikarya</taxon>
        <taxon>Ascomycota</taxon>
        <taxon>Pezizomycotina</taxon>
        <taxon>Sordariomycetes</taxon>
        <taxon>Hypocreomycetidae</taxon>
        <taxon>Hypocreales</taxon>
        <taxon>Cordycipitaceae</taxon>
        <taxon>Zarea</taxon>
    </lineage>
</organism>
<dbReference type="Proteomes" id="UP001143910">
    <property type="component" value="Unassembled WGS sequence"/>
</dbReference>
<sequence length="107" mass="12243">MFTDTTLRLMMVAYEASALRLMARCHRLRHGLPCDDIYRPNILSDLSWRAVTNLLGAELLHMTISGEIWAVFTAISQYFHMSDKEWKEAEAKKLEEEQAGSPVTAEL</sequence>
<gene>
    <name evidence="1" type="ORF">NQ176_g3731</name>
</gene>
<protein>
    <submittedName>
        <fullName evidence="1">Uncharacterized protein</fullName>
    </submittedName>
</protein>
<evidence type="ECO:0000313" key="1">
    <source>
        <dbReference type="EMBL" id="KAJ2978594.1"/>
    </source>
</evidence>
<accession>A0ACC1NJI8</accession>
<comment type="caution">
    <text evidence="1">The sequence shown here is derived from an EMBL/GenBank/DDBJ whole genome shotgun (WGS) entry which is preliminary data.</text>
</comment>
<reference evidence="1" key="1">
    <citation type="submission" date="2022-08" db="EMBL/GenBank/DDBJ databases">
        <title>Genome Sequence of Lecanicillium fungicola.</title>
        <authorList>
            <person name="Buettner E."/>
        </authorList>
    </citation>
    <scope>NUCLEOTIDE SEQUENCE</scope>
    <source>
        <strain evidence="1">Babe33</strain>
    </source>
</reference>
<keyword evidence="2" id="KW-1185">Reference proteome</keyword>
<proteinExistence type="predicted"/>
<dbReference type="EMBL" id="JANJQO010000360">
    <property type="protein sequence ID" value="KAJ2978594.1"/>
    <property type="molecule type" value="Genomic_DNA"/>
</dbReference>
<evidence type="ECO:0000313" key="2">
    <source>
        <dbReference type="Proteomes" id="UP001143910"/>
    </source>
</evidence>
<name>A0ACC1NJI8_9HYPO</name>